<gene>
    <name evidence="1" type="ORF">Scep_006515</name>
</gene>
<keyword evidence="2" id="KW-1185">Reference proteome</keyword>
<accession>A0AAP0PK56</accession>
<organism evidence="1 2">
    <name type="scientific">Stephania cephalantha</name>
    <dbReference type="NCBI Taxonomy" id="152367"/>
    <lineage>
        <taxon>Eukaryota</taxon>
        <taxon>Viridiplantae</taxon>
        <taxon>Streptophyta</taxon>
        <taxon>Embryophyta</taxon>
        <taxon>Tracheophyta</taxon>
        <taxon>Spermatophyta</taxon>
        <taxon>Magnoliopsida</taxon>
        <taxon>Ranunculales</taxon>
        <taxon>Menispermaceae</taxon>
        <taxon>Menispermoideae</taxon>
        <taxon>Cissampelideae</taxon>
        <taxon>Stephania</taxon>
    </lineage>
</organism>
<reference evidence="1 2" key="1">
    <citation type="submission" date="2024-01" db="EMBL/GenBank/DDBJ databases">
        <title>Genome assemblies of Stephania.</title>
        <authorList>
            <person name="Yang L."/>
        </authorList>
    </citation>
    <scope>NUCLEOTIDE SEQUENCE [LARGE SCALE GENOMIC DNA]</scope>
    <source>
        <strain evidence="1">JXDWG</strain>
        <tissue evidence="1">Leaf</tissue>
    </source>
</reference>
<sequence length="149" mass="17533">MQLDPFRIGLDLSMVLYLALRERVLHYLLSEANRQGHRLSGSCPEVSVPCLLKYVTYNRIRCGQFGELREREEMENFMREKIQELEAMERAIVTRDSHGGEGGRRRRTLWRGRTEEAHTVEMADGRDSSKAMRRTERMRRTDGGELWVF</sequence>
<comment type="caution">
    <text evidence="1">The sequence shown here is derived from an EMBL/GenBank/DDBJ whole genome shotgun (WGS) entry which is preliminary data.</text>
</comment>
<protein>
    <submittedName>
        <fullName evidence="1">Uncharacterized protein</fullName>
    </submittedName>
</protein>
<proteinExistence type="predicted"/>
<evidence type="ECO:0000313" key="1">
    <source>
        <dbReference type="EMBL" id="KAK9147758.1"/>
    </source>
</evidence>
<evidence type="ECO:0000313" key="2">
    <source>
        <dbReference type="Proteomes" id="UP001419268"/>
    </source>
</evidence>
<dbReference type="EMBL" id="JBBNAG010000003">
    <property type="protein sequence ID" value="KAK9147758.1"/>
    <property type="molecule type" value="Genomic_DNA"/>
</dbReference>
<dbReference type="AlphaFoldDB" id="A0AAP0PK56"/>
<dbReference type="Proteomes" id="UP001419268">
    <property type="component" value="Unassembled WGS sequence"/>
</dbReference>
<name>A0AAP0PK56_9MAGN</name>